<evidence type="ECO:0000256" key="7">
    <source>
        <dbReference type="SAM" id="Phobius"/>
    </source>
</evidence>
<keyword evidence="5 9" id="KW-0418">Kinase</keyword>
<dbReference type="PANTHER" id="PTHR45453:SF1">
    <property type="entry name" value="PHOSPHATE REGULON SENSOR PROTEIN PHOR"/>
    <property type="match status" value="1"/>
</dbReference>
<dbReference type="GO" id="GO:0016036">
    <property type="term" value="P:cellular response to phosphate starvation"/>
    <property type="evidence" value="ECO:0007669"/>
    <property type="project" value="TreeGrafter"/>
</dbReference>
<evidence type="ECO:0000256" key="1">
    <source>
        <dbReference type="ARBA" id="ARBA00000085"/>
    </source>
</evidence>
<dbReference type="PRINTS" id="PR00344">
    <property type="entry name" value="BCTRLSENSOR"/>
</dbReference>
<evidence type="ECO:0000313" key="10">
    <source>
        <dbReference type="Proteomes" id="UP000033934"/>
    </source>
</evidence>
<dbReference type="InterPro" id="IPR050351">
    <property type="entry name" value="BphY/WalK/GraS-like"/>
</dbReference>
<dbReference type="Pfam" id="PF00512">
    <property type="entry name" value="HisKA"/>
    <property type="match status" value="1"/>
</dbReference>
<dbReference type="InterPro" id="IPR003594">
    <property type="entry name" value="HATPase_dom"/>
</dbReference>
<dbReference type="SMART" id="SM00387">
    <property type="entry name" value="HATPase_c"/>
    <property type="match status" value="1"/>
</dbReference>
<dbReference type="InterPro" id="IPR036097">
    <property type="entry name" value="HisK_dim/P_sf"/>
</dbReference>
<organism evidence="9 10">
    <name type="scientific">Berkelbacteria bacterium GW2011_GWA2_38_9</name>
    <dbReference type="NCBI Taxonomy" id="1618334"/>
    <lineage>
        <taxon>Bacteria</taxon>
        <taxon>Candidatus Berkelbacteria</taxon>
    </lineage>
</organism>
<dbReference type="Gene3D" id="1.10.287.130">
    <property type="match status" value="1"/>
</dbReference>
<dbReference type="Gene3D" id="3.30.565.10">
    <property type="entry name" value="Histidine kinase-like ATPase, C-terminal domain"/>
    <property type="match status" value="1"/>
</dbReference>
<dbReference type="EMBL" id="LBVO01000026">
    <property type="protein sequence ID" value="KKQ89420.1"/>
    <property type="molecule type" value="Genomic_DNA"/>
</dbReference>
<evidence type="ECO:0000256" key="2">
    <source>
        <dbReference type="ARBA" id="ARBA00012438"/>
    </source>
</evidence>
<dbReference type="CDD" id="cd00075">
    <property type="entry name" value="HATPase"/>
    <property type="match status" value="1"/>
</dbReference>
<dbReference type="SUPFAM" id="SSF55874">
    <property type="entry name" value="ATPase domain of HSP90 chaperone/DNA topoisomerase II/histidine kinase"/>
    <property type="match status" value="1"/>
</dbReference>
<dbReference type="InterPro" id="IPR004358">
    <property type="entry name" value="Sig_transdc_His_kin-like_C"/>
</dbReference>
<comment type="catalytic activity">
    <reaction evidence="1">
        <text>ATP + protein L-histidine = ADP + protein N-phospho-L-histidine.</text>
        <dbReference type="EC" id="2.7.13.3"/>
    </reaction>
</comment>
<keyword evidence="7" id="KW-1133">Transmembrane helix</keyword>
<dbReference type="Pfam" id="PF02518">
    <property type="entry name" value="HATPase_c"/>
    <property type="match status" value="1"/>
</dbReference>
<dbReference type="GO" id="GO:0004721">
    <property type="term" value="F:phosphoprotein phosphatase activity"/>
    <property type="evidence" value="ECO:0007669"/>
    <property type="project" value="TreeGrafter"/>
</dbReference>
<keyword evidence="6" id="KW-0902">Two-component regulatory system</keyword>
<evidence type="ECO:0000256" key="4">
    <source>
        <dbReference type="ARBA" id="ARBA00022679"/>
    </source>
</evidence>
<sequence length="273" mass="30849">MPDASNTIDLGFFITILVSFLVGFLIGFLVLRSWAKKRSKKILDLEKESFIAIASHYLLTPLSIIEGAVATVQEHETTFTLEQRQNMHEKIKEGADRLLRIAEQMLLVVRLEQGELHLTKSIVALSEVVQLIIRRNDIAAKRKQVMIKFISDPDNKYEGAYDLKTITQAIEAVVDNAIKFSEENSQVVILLAEQNRQYIIEIRDQGIGLTAEQLQLAKDKFYRGTPPYQFDYEGIGLGLHVTDVIMRAHGGQLLIFSDGKNRGTIVQLILPRS</sequence>
<dbReference type="GO" id="GO:0005886">
    <property type="term" value="C:plasma membrane"/>
    <property type="evidence" value="ECO:0007669"/>
    <property type="project" value="TreeGrafter"/>
</dbReference>
<dbReference type="CDD" id="cd00082">
    <property type="entry name" value="HisKA"/>
    <property type="match status" value="1"/>
</dbReference>
<keyword evidence="4" id="KW-0808">Transferase</keyword>
<evidence type="ECO:0000256" key="6">
    <source>
        <dbReference type="ARBA" id="ARBA00023012"/>
    </source>
</evidence>
<reference evidence="9 10" key="1">
    <citation type="journal article" date="2015" name="Nature">
        <title>rRNA introns, odd ribosomes, and small enigmatic genomes across a large radiation of phyla.</title>
        <authorList>
            <person name="Brown C.T."/>
            <person name="Hug L.A."/>
            <person name="Thomas B.C."/>
            <person name="Sharon I."/>
            <person name="Castelle C.J."/>
            <person name="Singh A."/>
            <person name="Wilkins M.J."/>
            <person name="Williams K.H."/>
            <person name="Banfield J.F."/>
        </authorList>
    </citation>
    <scope>NUCLEOTIDE SEQUENCE [LARGE SCALE GENOMIC DNA]</scope>
</reference>
<feature type="domain" description="Histidine kinase" evidence="8">
    <location>
        <begin position="53"/>
        <end position="273"/>
    </location>
</feature>
<dbReference type="SMART" id="SM00388">
    <property type="entry name" value="HisKA"/>
    <property type="match status" value="1"/>
</dbReference>
<dbReference type="PROSITE" id="PS50109">
    <property type="entry name" value="HIS_KIN"/>
    <property type="match status" value="1"/>
</dbReference>
<dbReference type="EC" id="2.7.13.3" evidence="2"/>
<keyword evidence="3" id="KW-0597">Phosphoprotein</keyword>
<dbReference type="InterPro" id="IPR003661">
    <property type="entry name" value="HisK_dim/P_dom"/>
</dbReference>
<proteinExistence type="predicted"/>
<dbReference type="InterPro" id="IPR005467">
    <property type="entry name" value="His_kinase_dom"/>
</dbReference>
<evidence type="ECO:0000313" key="9">
    <source>
        <dbReference type="EMBL" id="KKQ89420.1"/>
    </source>
</evidence>
<keyword evidence="7" id="KW-0472">Membrane</keyword>
<dbReference type="InterPro" id="IPR036890">
    <property type="entry name" value="HATPase_C_sf"/>
</dbReference>
<comment type="caution">
    <text evidence="9">The sequence shown here is derived from an EMBL/GenBank/DDBJ whole genome shotgun (WGS) entry which is preliminary data.</text>
</comment>
<feature type="transmembrane region" description="Helical" evidence="7">
    <location>
        <begin position="12"/>
        <end position="31"/>
    </location>
</feature>
<keyword evidence="7" id="KW-0812">Transmembrane</keyword>
<dbReference type="PANTHER" id="PTHR45453">
    <property type="entry name" value="PHOSPHATE REGULON SENSOR PROTEIN PHOR"/>
    <property type="match status" value="1"/>
</dbReference>
<dbReference type="Proteomes" id="UP000033934">
    <property type="component" value="Unassembled WGS sequence"/>
</dbReference>
<evidence type="ECO:0000259" key="8">
    <source>
        <dbReference type="PROSITE" id="PS50109"/>
    </source>
</evidence>
<evidence type="ECO:0000256" key="5">
    <source>
        <dbReference type="ARBA" id="ARBA00022777"/>
    </source>
</evidence>
<accession>A0A0G0LN78</accession>
<dbReference type="SUPFAM" id="SSF47384">
    <property type="entry name" value="Homodimeric domain of signal transducing histidine kinase"/>
    <property type="match status" value="1"/>
</dbReference>
<name>A0A0G0LN78_9BACT</name>
<gene>
    <name evidence="9" type="ORF">UT11_C0026G0012</name>
</gene>
<evidence type="ECO:0000256" key="3">
    <source>
        <dbReference type="ARBA" id="ARBA00022553"/>
    </source>
</evidence>
<protein>
    <recommendedName>
        <fullName evidence="2">histidine kinase</fullName>
        <ecNumber evidence="2">2.7.13.3</ecNumber>
    </recommendedName>
</protein>
<dbReference type="AlphaFoldDB" id="A0A0G0LN78"/>
<dbReference type="GO" id="GO:0000155">
    <property type="term" value="F:phosphorelay sensor kinase activity"/>
    <property type="evidence" value="ECO:0007669"/>
    <property type="project" value="InterPro"/>
</dbReference>